<sequence>MPDLPRLTSAETAARLGIRLETLYAYVSRGRITRHRDSDGSTFDPLEVERLAADRRRDPAVNRRPGPAGTPLMILDTDLALIEDGRLYLRGRDIAGLTERTYEEVAGWLWDAGSGRFTTGAERGPADAAGVPAGVERGSARMEPRSAGSERGPSGTGSVPDGAVAEPGLIGPESTSFRIDPELFRADEGAVTAARIVLGSMPASTRPIDLIMVATRVFGQTDPLRSDLSSGRVTRAAGALLAGLIAALPDQAEPGPAPRRGRTLAAALWPKLTARRPTRPRVAALNAALVALFDHDLAVSTLAARAAASARADPYSVVSAGLAALDSALHGTASVDAYHLLSAVERGTSVDRALAETLRGRTGVPGLGHRLYAGQDPRATVLLDRLATVPGTGRTLRLADSVAETVTRRTGQSPNVDFALACLVRAFGMAPESGEVIFACARIGGWIAHALDEYQRPPLRLRPTGRYVGP</sequence>
<accession>A0A7Y9IE40</accession>
<dbReference type="PANTHER" id="PTHR11739:SF4">
    <property type="entry name" value="CITRATE SYNTHASE, PEROXISOMAL"/>
    <property type="match status" value="1"/>
</dbReference>
<dbReference type="GO" id="GO:0005975">
    <property type="term" value="P:carbohydrate metabolic process"/>
    <property type="evidence" value="ECO:0007669"/>
    <property type="project" value="TreeGrafter"/>
</dbReference>
<comment type="similarity">
    <text evidence="2">Belongs to the citrate synthase family.</text>
</comment>
<dbReference type="InterPro" id="IPR016143">
    <property type="entry name" value="Citrate_synth-like_sm_a-sub"/>
</dbReference>
<feature type="compositionally biased region" description="Low complexity" evidence="5">
    <location>
        <begin position="126"/>
        <end position="135"/>
    </location>
</feature>
<dbReference type="Gene3D" id="1.10.580.10">
    <property type="entry name" value="Citrate Synthase, domain 1"/>
    <property type="match status" value="1"/>
</dbReference>
<proteinExistence type="inferred from homology"/>
<dbReference type="Proteomes" id="UP000569914">
    <property type="component" value="Unassembled WGS sequence"/>
</dbReference>
<dbReference type="Gene3D" id="1.10.230.10">
    <property type="entry name" value="Cytochrome P450-Terp, domain 2"/>
    <property type="match status" value="1"/>
</dbReference>
<dbReference type="PANTHER" id="PTHR11739">
    <property type="entry name" value="CITRATE SYNTHASE"/>
    <property type="match status" value="1"/>
</dbReference>
<dbReference type="EMBL" id="JACCBU010000001">
    <property type="protein sequence ID" value="NYE75129.1"/>
    <property type="molecule type" value="Genomic_DNA"/>
</dbReference>
<evidence type="ECO:0000313" key="6">
    <source>
        <dbReference type="EMBL" id="NYE75129.1"/>
    </source>
</evidence>
<reference evidence="6 7" key="1">
    <citation type="submission" date="2020-07" db="EMBL/GenBank/DDBJ databases">
        <title>Sequencing the genomes of 1000 actinobacteria strains.</title>
        <authorList>
            <person name="Klenk H.-P."/>
        </authorList>
    </citation>
    <scope>NUCLEOTIDE SEQUENCE [LARGE SCALE GENOMIC DNA]</scope>
    <source>
        <strain evidence="6 7">DSM 22083</strain>
    </source>
</reference>
<dbReference type="EC" id="2.3.3.16" evidence="3"/>
<name>A0A7Y9IE40_9ACTN</name>
<dbReference type="InterPro" id="IPR016142">
    <property type="entry name" value="Citrate_synth-like_lrg_a-sub"/>
</dbReference>
<dbReference type="SUPFAM" id="SSF48256">
    <property type="entry name" value="Citrate synthase"/>
    <property type="match status" value="1"/>
</dbReference>
<dbReference type="GO" id="GO:0006099">
    <property type="term" value="P:tricarboxylic acid cycle"/>
    <property type="evidence" value="ECO:0007669"/>
    <property type="project" value="UniProtKB-UniPathway"/>
</dbReference>
<dbReference type="AlphaFoldDB" id="A0A7Y9IE40"/>
<organism evidence="6 7">
    <name type="scientific">Microlunatus parietis</name>
    <dbReference type="NCBI Taxonomy" id="682979"/>
    <lineage>
        <taxon>Bacteria</taxon>
        <taxon>Bacillati</taxon>
        <taxon>Actinomycetota</taxon>
        <taxon>Actinomycetes</taxon>
        <taxon>Propionibacteriales</taxon>
        <taxon>Propionibacteriaceae</taxon>
        <taxon>Microlunatus</taxon>
    </lineage>
</organism>
<gene>
    <name evidence="6" type="ORF">BKA15_006458</name>
</gene>
<dbReference type="InterPro" id="IPR036969">
    <property type="entry name" value="Citrate_synthase_sf"/>
</dbReference>
<evidence type="ECO:0000313" key="7">
    <source>
        <dbReference type="Proteomes" id="UP000569914"/>
    </source>
</evidence>
<keyword evidence="4 6" id="KW-0808">Transferase</keyword>
<dbReference type="UniPathway" id="UPA00223"/>
<dbReference type="InterPro" id="IPR002020">
    <property type="entry name" value="Citrate_synthase"/>
</dbReference>
<comment type="caution">
    <text evidence="6">The sequence shown here is derived from an EMBL/GenBank/DDBJ whole genome shotgun (WGS) entry which is preliminary data.</text>
</comment>
<protein>
    <recommendedName>
        <fullName evidence="3">citrate synthase (unknown stereospecificity)</fullName>
        <ecNumber evidence="3">2.3.3.16</ecNumber>
    </recommendedName>
</protein>
<evidence type="ECO:0000256" key="5">
    <source>
        <dbReference type="SAM" id="MobiDB-lite"/>
    </source>
</evidence>
<evidence type="ECO:0000256" key="2">
    <source>
        <dbReference type="ARBA" id="ARBA00010566"/>
    </source>
</evidence>
<dbReference type="GO" id="GO:0005829">
    <property type="term" value="C:cytosol"/>
    <property type="evidence" value="ECO:0007669"/>
    <property type="project" value="TreeGrafter"/>
</dbReference>
<evidence type="ECO:0000256" key="1">
    <source>
        <dbReference type="ARBA" id="ARBA00005163"/>
    </source>
</evidence>
<feature type="region of interest" description="Disordered" evidence="5">
    <location>
        <begin position="120"/>
        <end position="175"/>
    </location>
</feature>
<feature type="compositionally biased region" description="Basic and acidic residues" evidence="5">
    <location>
        <begin position="47"/>
        <end position="61"/>
    </location>
</feature>
<dbReference type="GO" id="GO:0036440">
    <property type="term" value="F:citrate synthase activity"/>
    <property type="evidence" value="ECO:0007669"/>
    <property type="project" value="UniProtKB-EC"/>
</dbReference>
<keyword evidence="7" id="KW-1185">Reference proteome</keyword>
<comment type="pathway">
    <text evidence="1">Carbohydrate metabolism; tricarboxylic acid cycle.</text>
</comment>
<dbReference type="RefSeq" id="WP_179757687.1">
    <property type="nucleotide sequence ID" value="NZ_JACCBU010000001.1"/>
</dbReference>
<dbReference type="Pfam" id="PF00285">
    <property type="entry name" value="Citrate_synt"/>
    <property type="match status" value="1"/>
</dbReference>
<evidence type="ECO:0000256" key="3">
    <source>
        <dbReference type="ARBA" id="ARBA00012972"/>
    </source>
</evidence>
<keyword evidence="6" id="KW-0012">Acyltransferase</keyword>
<feature type="region of interest" description="Disordered" evidence="5">
    <location>
        <begin position="36"/>
        <end position="69"/>
    </location>
</feature>
<evidence type="ECO:0000256" key="4">
    <source>
        <dbReference type="ARBA" id="ARBA00022679"/>
    </source>
</evidence>
<dbReference type="PRINTS" id="PR00143">
    <property type="entry name" value="CITRTSNTHASE"/>
</dbReference>